<evidence type="ECO:0000313" key="2">
    <source>
        <dbReference type="Proteomes" id="UP001054902"/>
    </source>
</evidence>
<dbReference type="EMBL" id="BLLK01000051">
    <property type="protein sequence ID" value="GFH56148.1"/>
    <property type="molecule type" value="Genomic_DNA"/>
</dbReference>
<dbReference type="AlphaFoldDB" id="A0AAD3HAN8"/>
<accession>A0AAD3HAN8</accession>
<protein>
    <submittedName>
        <fullName evidence="1">Uncharacterized protein</fullName>
    </submittedName>
</protein>
<evidence type="ECO:0000313" key="1">
    <source>
        <dbReference type="EMBL" id="GFH56148.1"/>
    </source>
</evidence>
<keyword evidence="2" id="KW-1185">Reference proteome</keyword>
<comment type="caution">
    <text evidence="1">The sequence shown here is derived from an EMBL/GenBank/DDBJ whole genome shotgun (WGS) entry which is preliminary data.</text>
</comment>
<sequence>MGNNYSNNVSFSEAGSEEEWENVSNVDYCEDDDEVLLHDEDFIERLRILEDAKQLKQLAKMFMHPELPVEVDPAACARCYYDRASAPMQETKDDMEEKDILMEDIENLKRLAKDYLHPELPVEVDPAACARCYYDRASAPMQETKDDMKEKNMLMKDIENLKRLAKDYLHPELSAITSDPAACARCYYDRASAPMQETKEEMEEHDRVMADVAELRHLARDYLHPELSVITSDPAACARCYYDRASAPMQETKEEMEEHDRVMADVADLRRLARDYLHPELSVVTSDPSACARCYFDRASAPMQETKEEMEEHDRVLTDVAELRHLARDYLHPELSVVTSDPSACARCYYDRASAPMQETKEEMEEHGRVLTDVAELRHLACDYLHPELSVVTSDPSACARCYYDRASAPMQETKEEMEEHDRVMADVAELRHLACDYLHPELSVVTSDPSACARCYFDRASAPMQETKEEMEEHDRVLTDVAELRRLACDYLHPELSVVTSDPAACARCYFDRASATVQDSFEEAEQHHEVLVDALNLKSLAEKVKHLSISTNKVNPSTTLSAAEMAKNKVSVSSVNLYGLDDDFSDAALF</sequence>
<name>A0AAD3HAN8_9STRA</name>
<dbReference type="Proteomes" id="UP001054902">
    <property type="component" value="Unassembled WGS sequence"/>
</dbReference>
<gene>
    <name evidence="1" type="ORF">CTEN210_12624</name>
</gene>
<organism evidence="1 2">
    <name type="scientific">Chaetoceros tenuissimus</name>
    <dbReference type="NCBI Taxonomy" id="426638"/>
    <lineage>
        <taxon>Eukaryota</taxon>
        <taxon>Sar</taxon>
        <taxon>Stramenopiles</taxon>
        <taxon>Ochrophyta</taxon>
        <taxon>Bacillariophyta</taxon>
        <taxon>Coscinodiscophyceae</taxon>
        <taxon>Chaetocerotophycidae</taxon>
        <taxon>Chaetocerotales</taxon>
        <taxon>Chaetocerotaceae</taxon>
        <taxon>Chaetoceros</taxon>
    </lineage>
</organism>
<reference evidence="1 2" key="1">
    <citation type="journal article" date="2021" name="Sci. Rep.">
        <title>The genome of the diatom Chaetoceros tenuissimus carries an ancient integrated fragment of an extant virus.</title>
        <authorList>
            <person name="Hongo Y."/>
            <person name="Kimura K."/>
            <person name="Takaki Y."/>
            <person name="Yoshida Y."/>
            <person name="Baba S."/>
            <person name="Kobayashi G."/>
            <person name="Nagasaki K."/>
            <person name="Hano T."/>
            <person name="Tomaru Y."/>
        </authorList>
    </citation>
    <scope>NUCLEOTIDE SEQUENCE [LARGE SCALE GENOMIC DNA]</scope>
    <source>
        <strain evidence="1 2">NIES-3715</strain>
    </source>
</reference>
<proteinExistence type="predicted"/>